<accession>A0A6C0JSI6</accession>
<dbReference type="EMBL" id="MN740698">
    <property type="protein sequence ID" value="QHU08725.1"/>
    <property type="molecule type" value="Genomic_DNA"/>
</dbReference>
<reference evidence="1" key="1">
    <citation type="journal article" date="2020" name="Nature">
        <title>Giant virus diversity and host interactions through global metagenomics.</title>
        <authorList>
            <person name="Schulz F."/>
            <person name="Roux S."/>
            <person name="Paez-Espino D."/>
            <person name="Jungbluth S."/>
            <person name="Walsh D.A."/>
            <person name="Denef V.J."/>
            <person name="McMahon K.D."/>
            <person name="Konstantinidis K.T."/>
            <person name="Eloe-Fadrosh E.A."/>
            <person name="Kyrpides N.C."/>
            <person name="Woyke T."/>
        </authorList>
    </citation>
    <scope>NUCLEOTIDE SEQUENCE</scope>
    <source>
        <strain evidence="1">GVMAG-S-1063924-116</strain>
    </source>
</reference>
<sequence length="159" mass="17907">MSGKKVSKKSNIPDRQTIRERIRAVDRRYWLPLCCQCGEPLSCRVAEYLALLEDGMDSAAALNSMEIRALCTRQEMMKPLYMNYNWNRVGDGYKGKVFTLKIGGIDLEESDEEESNIVDFVANVPEDISIPTDNPDPNYVSVKGFNVRGSLGTTFRCVA</sequence>
<dbReference type="Gene3D" id="1.10.10.60">
    <property type="entry name" value="Homeodomain-like"/>
    <property type="match status" value="1"/>
</dbReference>
<proteinExistence type="predicted"/>
<name>A0A6C0JSI6_9ZZZZ</name>
<evidence type="ECO:0000313" key="1">
    <source>
        <dbReference type="EMBL" id="QHU08725.1"/>
    </source>
</evidence>
<dbReference type="InterPro" id="IPR023580">
    <property type="entry name" value="RNA_pol_su_RPB10"/>
</dbReference>
<organism evidence="1">
    <name type="scientific">viral metagenome</name>
    <dbReference type="NCBI Taxonomy" id="1070528"/>
    <lineage>
        <taxon>unclassified sequences</taxon>
        <taxon>metagenomes</taxon>
        <taxon>organismal metagenomes</taxon>
    </lineage>
</organism>
<dbReference type="AlphaFoldDB" id="A0A6C0JSI6"/>
<protein>
    <submittedName>
        <fullName evidence="1">Uncharacterized protein</fullName>
    </submittedName>
</protein>
<dbReference type="SUPFAM" id="SSF46924">
    <property type="entry name" value="RNA polymerase subunit RPB10"/>
    <property type="match status" value="1"/>
</dbReference>